<dbReference type="CDD" id="cd09274">
    <property type="entry name" value="RNase_HI_RT_Ty3"/>
    <property type="match status" value="1"/>
</dbReference>
<accession>A0A0A9AH12</accession>
<dbReference type="SUPFAM" id="SSF56672">
    <property type="entry name" value="DNA/RNA polymerases"/>
    <property type="match status" value="1"/>
</dbReference>
<dbReference type="AlphaFoldDB" id="A0A0A9AH12"/>
<feature type="domain" description="Reverse transcriptase" evidence="1">
    <location>
        <begin position="1"/>
        <end position="51"/>
    </location>
</feature>
<evidence type="ECO:0000259" key="1">
    <source>
        <dbReference type="PROSITE" id="PS50878"/>
    </source>
</evidence>
<organism evidence="2">
    <name type="scientific">Arundo donax</name>
    <name type="common">Giant reed</name>
    <name type="synonym">Donax arundinaceus</name>
    <dbReference type="NCBI Taxonomy" id="35708"/>
    <lineage>
        <taxon>Eukaryota</taxon>
        <taxon>Viridiplantae</taxon>
        <taxon>Streptophyta</taxon>
        <taxon>Embryophyta</taxon>
        <taxon>Tracheophyta</taxon>
        <taxon>Spermatophyta</taxon>
        <taxon>Magnoliopsida</taxon>
        <taxon>Liliopsida</taxon>
        <taxon>Poales</taxon>
        <taxon>Poaceae</taxon>
        <taxon>PACMAD clade</taxon>
        <taxon>Arundinoideae</taxon>
        <taxon>Arundineae</taxon>
        <taxon>Arundo</taxon>
    </lineage>
</organism>
<dbReference type="EMBL" id="GBRH01249665">
    <property type="protein sequence ID" value="JAD48230.1"/>
    <property type="molecule type" value="Transcribed_RNA"/>
</dbReference>
<dbReference type="PANTHER" id="PTHR33064">
    <property type="entry name" value="POL PROTEIN"/>
    <property type="match status" value="1"/>
</dbReference>
<sequence>MDDILVYSLTLQAHVEHLKIVFDILRQHKLYTKLSKFTFAQHTLEYLGHIISEKGVATDPAKTTAMLKWPTPSTATELRGFLGLTGYYRKFVKNYGIIAKPLTSLLQNKHFTWFDVAQVAFDQLKRAMASTPVLALPNFNEPFEIETDACDTGVGAVLSQKGHLIAFYSKALGVANQKLSIYEKEFIAILMVVEKWRCYLQRGPFLIKTDHKSLCHLQDQSLSTELQKKAMAKLAGLQFKF</sequence>
<evidence type="ECO:0000313" key="2">
    <source>
        <dbReference type="EMBL" id="JAD48230.1"/>
    </source>
</evidence>
<dbReference type="PANTHER" id="PTHR33064:SF37">
    <property type="entry name" value="RIBONUCLEASE H"/>
    <property type="match status" value="1"/>
</dbReference>
<dbReference type="Pfam" id="PF17919">
    <property type="entry name" value="RT_RNaseH_2"/>
    <property type="match status" value="1"/>
</dbReference>
<dbReference type="Gene3D" id="3.30.70.270">
    <property type="match status" value="2"/>
</dbReference>
<dbReference type="InterPro" id="IPR051320">
    <property type="entry name" value="Viral_Replic_Matur_Polypro"/>
</dbReference>
<protein>
    <recommendedName>
        <fullName evidence="1">Reverse transcriptase domain-containing protein</fullName>
    </recommendedName>
</protein>
<dbReference type="PROSITE" id="PS50878">
    <property type="entry name" value="RT_POL"/>
    <property type="match status" value="1"/>
</dbReference>
<dbReference type="InterPro" id="IPR000477">
    <property type="entry name" value="RT_dom"/>
</dbReference>
<reference evidence="2" key="2">
    <citation type="journal article" date="2015" name="Data Brief">
        <title>Shoot transcriptome of the giant reed, Arundo donax.</title>
        <authorList>
            <person name="Barrero R.A."/>
            <person name="Guerrero F.D."/>
            <person name="Moolhuijzen P."/>
            <person name="Goolsby J.A."/>
            <person name="Tidwell J."/>
            <person name="Bellgard S.E."/>
            <person name="Bellgard M.I."/>
        </authorList>
    </citation>
    <scope>NUCLEOTIDE SEQUENCE</scope>
    <source>
        <tissue evidence="2">Shoot tissue taken approximately 20 cm above the soil surface</tissue>
    </source>
</reference>
<dbReference type="FunFam" id="3.30.70.270:FF:000020">
    <property type="entry name" value="Transposon Tf2-6 polyprotein-like Protein"/>
    <property type="match status" value="1"/>
</dbReference>
<name>A0A0A9AH12_ARUDO</name>
<dbReference type="InterPro" id="IPR043128">
    <property type="entry name" value="Rev_trsase/Diguanyl_cyclase"/>
</dbReference>
<dbReference type="InterPro" id="IPR041577">
    <property type="entry name" value="RT_RNaseH_2"/>
</dbReference>
<dbReference type="InterPro" id="IPR043502">
    <property type="entry name" value="DNA/RNA_pol_sf"/>
</dbReference>
<dbReference type="Pfam" id="PF00078">
    <property type="entry name" value="RVT_1"/>
    <property type="match status" value="1"/>
</dbReference>
<proteinExistence type="predicted"/>
<reference evidence="2" key="1">
    <citation type="submission" date="2014-09" db="EMBL/GenBank/DDBJ databases">
        <authorList>
            <person name="Magalhaes I.L.F."/>
            <person name="Oliveira U."/>
            <person name="Santos F.R."/>
            <person name="Vidigal T.H.D.A."/>
            <person name="Brescovit A.D."/>
            <person name="Santos A.J."/>
        </authorList>
    </citation>
    <scope>NUCLEOTIDE SEQUENCE</scope>
    <source>
        <tissue evidence="2">Shoot tissue taken approximately 20 cm above the soil surface</tissue>
    </source>
</reference>